<protein>
    <recommendedName>
        <fullName evidence="3">BTB domain-containing protein</fullName>
    </recommendedName>
</protein>
<name>A0A8H5AR47_9AGAR</name>
<proteinExistence type="predicted"/>
<comment type="caution">
    <text evidence="1">The sequence shown here is derived from an EMBL/GenBank/DDBJ whole genome shotgun (WGS) entry which is preliminary data.</text>
</comment>
<reference evidence="1 2" key="1">
    <citation type="journal article" date="2020" name="ISME J.">
        <title>Uncovering the hidden diversity of litter-decomposition mechanisms in mushroom-forming fungi.</title>
        <authorList>
            <person name="Floudas D."/>
            <person name="Bentzer J."/>
            <person name="Ahren D."/>
            <person name="Johansson T."/>
            <person name="Persson P."/>
            <person name="Tunlid A."/>
        </authorList>
    </citation>
    <scope>NUCLEOTIDE SEQUENCE [LARGE SCALE GENOMIC DNA]</scope>
    <source>
        <strain evidence="1 2">CBS 101986</strain>
    </source>
</reference>
<sequence length="130" mass="14443">MYVMFTFVSRELSQSDLNLPQGAVSDPTADILFESSDGIRFRLHSSSLAITSGALAVPPKTRVDDDPTKLDEASQPLEILFQFIEPPSDAQHDRYPSVVNLDSTLFFCLAEAAEKYVVYPAMSACYTRMQ</sequence>
<accession>A0A8H5AR47</accession>
<dbReference type="EMBL" id="JAACJJ010000060">
    <property type="protein sequence ID" value="KAF5309113.1"/>
    <property type="molecule type" value="Genomic_DNA"/>
</dbReference>
<gene>
    <name evidence="1" type="ORF">D9619_012827</name>
</gene>
<evidence type="ECO:0000313" key="1">
    <source>
        <dbReference type="EMBL" id="KAF5309113.1"/>
    </source>
</evidence>
<dbReference type="AlphaFoldDB" id="A0A8H5AR47"/>
<dbReference type="OrthoDB" id="3184970at2759"/>
<keyword evidence="2" id="KW-1185">Reference proteome</keyword>
<organism evidence="1 2">
    <name type="scientific">Psilocybe cf. subviscida</name>
    <dbReference type="NCBI Taxonomy" id="2480587"/>
    <lineage>
        <taxon>Eukaryota</taxon>
        <taxon>Fungi</taxon>
        <taxon>Dikarya</taxon>
        <taxon>Basidiomycota</taxon>
        <taxon>Agaricomycotina</taxon>
        <taxon>Agaricomycetes</taxon>
        <taxon>Agaricomycetidae</taxon>
        <taxon>Agaricales</taxon>
        <taxon>Agaricineae</taxon>
        <taxon>Strophariaceae</taxon>
        <taxon>Psilocybe</taxon>
    </lineage>
</organism>
<evidence type="ECO:0008006" key="3">
    <source>
        <dbReference type="Google" id="ProtNLM"/>
    </source>
</evidence>
<evidence type="ECO:0000313" key="2">
    <source>
        <dbReference type="Proteomes" id="UP000567179"/>
    </source>
</evidence>
<dbReference type="Proteomes" id="UP000567179">
    <property type="component" value="Unassembled WGS sequence"/>
</dbReference>